<name>A0A1B0FMY8_GLOMM</name>
<organism evidence="2 3">
    <name type="scientific">Glossina morsitans morsitans</name>
    <name type="common">Savannah tsetse fly</name>
    <dbReference type="NCBI Taxonomy" id="37546"/>
    <lineage>
        <taxon>Eukaryota</taxon>
        <taxon>Metazoa</taxon>
        <taxon>Ecdysozoa</taxon>
        <taxon>Arthropoda</taxon>
        <taxon>Hexapoda</taxon>
        <taxon>Insecta</taxon>
        <taxon>Pterygota</taxon>
        <taxon>Neoptera</taxon>
        <taxon>Endopterygota</taxon>
        <taxon>Diptera</taxon>
        <taxon>Brachycera</taxon>
        <taxon>Muscomorpha</taxon>
        <taxon>Hippoboscoidea</taxon>
        <taxon>Glossinidae</taxon>
        <taxon>Glossina</taxon>
    </lineage>
</organism>
<evidence type="ECO:0000313" key="2">
    <source>
        <dbReference type="EnsemblMetazoa" id="GMOY005241-PA"/>
    </source>
</evidence>
<dbReference type="EMBL" id="CCAG010000346">
    <property type="status" value="NOT_ANNOTATED_CDS"/>
    <property type="molecule type" value="Genomic_DNA"/>
</dbReference>
<reference evidence="2" key="1">
    <citation type="submission" date="2020-05" db="UniProtKB">
        <authorList>
            <consortium name="EnsemblMetazoa"/>
        </authorList>
    </citation>
    <scope>IDENTIFICATION</scope>
    <source>
        <strain evidence="2">Yale</strain>
    </source>
</reference>
<evidence type="ECO:0000256" key="1">
    <source>
        <dbReference type="SAM" id="Phobius"/>
    </source>
</evidence>
<dbReference type="PANTHER" id="PTHR35685">
    <property type="entry name" value="825-OAK-RELATED-RELATED"/>
    <property type="match status" value="1"/>
</dbReference>
<dbReference type="VEuPathDB" id="VectorBase:GMOY005241"/>
<protein>
    <submittedName>
        <fullName evidence="2">Uncharacterized protein</fullName>
    </submittedName>
</protein>
<dbReference type="Pfam" id="PF22861">
    <property type="entry name" value="GEO12453p1-like"/>
    <property type="match status" value="1"/>
</dbReference>
<dbReference type="Proteomes" id="UP000092444">
    <property type="component" value="Unassembled WGS sequence"/>
</dbReference>
<feature type="transmembrane region" description="Helical" evidence="1">
    <location>
        <begin position="63"/>
        <end position="83"/>
    </location>
</feature>
<evidence type="ECO:0000313" key="3">
    <source>
        <dbReference type="Proteomes" id="UP000092444"/>
    </source>
</evidence>
<dbReference type="EnsemblMetazoa" id="GMOY005241-RA">
    <property type="protein sequence ID" value="GMOY005241-PA"/>
    <property type="gene ID" value="GMOY005241"/>
</dbReference>
<keyword evidence="1" id="KW-0472">Membrane</keyword>
<feature type="transmembrane region" description="Helical" evidence="1">
    <location>
        <begin position="40"/>
        <end position="57"/>
    </location>
</feature>
<proteinExistence type="predicted"/>
<sequence length="165" mass="17368">MCGHLQSQTPCVWRLFHHTGHAQFNLLSYTRNIRSNTLKMYKLFAFALFAIVASVIAKPGVVAPVAYTAPVVAAAPLAASTVVSRQYHGAFAAPYVAAAPYAAPYLAAPYTAAALASPYAAPYVAAPYAATPYAAAAPYVAAPYTAAYTAPVLLKNKLPLISNVY</sequence>
<accession>A0A1B0FMY8</accession>
<keyword evidence="1" id="KW-0812">Transmembrane</keyword>
<dbReference type="InterPro" id="IPR054721">
    <property type="entry name" value="GEO12453p1-like"/>
</dbReference>
<dbReference type="AlphaFoldDB" id="A0A1B0FMY8"/>
<keyword evidence="1" id="KW-1133">Transmembrane helix</keyword>
<keyword evidence="3" id="KW-1185">Reference proteome</keyword>
<dbReference type="PANTHER" id="PTHR35685:SF2">
    <property type="entry name" value="825-OAK-RELATED"/>
    <property type="match status" value="1"/>
</dbReference>